<proteinExistence type="predicted"/>
<feature type="region of interest" description="Disordered" evidence="1">
    <location>
        <begin position="121"/>
        <end position="148"/>
    </location>
</feature>
<sequence length="281" mass="31090">MFQLPQRMALKRPRADDDDDASIHVDRHYTKKHRNDGPCPPPPENFFQNKTLSFSQNRANSPCLPALTPGHSDESGCDSPELPAYADTDMEDCMEDDFNAMRSNPNSPALPFMLPERLNPRHQETEPSTGRIPTPIYGHFPPKITSNEPANIRTTTLQELRAASMNARRSIANRDVGRDMPSPIREDDMALTPTTVAGNRLSRLHVSGRGGDDHDGMDMDSPTFESQRHAPATATATADSKPGRARSGAITGKKKFHMGFREDCPKCQARVPGHNAHFLPS</sequence>
<reference evidence="2 3" key="1">
    <citation type="journal article" date="2023" name="Plant Dis.">
        <title>First Report of Diplodia intermedia Causing Canker and Dieback Diseases on Apple Trees in Canada.</title>
        <authorList>
            <person name="Ellouze W."/>
            <person name="Ilyukhin E."/>
            <person name="Sulman M."/>
            <person name="Ali S."/>
        </authorList>
    </citation>
    <scope>NUCLEOTIDE SEQUENCE [LARGE SCALE GENOMIC DNA]</scope>
    <source>
        <strain evidence="2 3">M45-28</strain>
    </source>
</reference>
<dbReference type="EMBL" id="JAKEKT020000046">
    <property type="protein sequence ID" value="KAL1640820.1"/>
    <property type="molecule type" value="Genomic_DNA"/>
</dbReference>
<gene>
    <name evidence="2" type="ORF">SLS58_006643</name>
</gene>
<feature type="region of interest" description="Disordered" evidence="1">
    <location>
        <begin position="58"/>
        <end position="77"/>
    </location>
</feature>
<protein>
    <submittedName>
        <fullName evidence="2">Uncharacterized protein</fullName>
    </submittedName>
</protein>
<evidence type="ECO:0000313" key="2">
    <source>
        <dbReference type="EMBL" id="KAL1640820.1"/>
    </source>
</evidence>
<keyword evidence="3" id="KW-1185">Reference proteome</keyword>
<organism evidence="2 3">
    <name type="scientific">Diplodia intermedia</name>
    <dbReference type="NCBI Taxonomy" id="856260"/>
    <lineage>
        <taxon>Eukaryota</taxon>
        <taxon>Fungi</taxon>
        <taxon>Dikarya</taxon>
        <taxon>Ascomycota</taxon>
        <taxon>Pezizomycotina</taxon>
        <taxon>Dothideomycetes</taxon>
        <taxon>Dothideomycetes incertae sedis</taxon>
        <taxon>Botryosphaeriales</taxon>
        <taxon>Botryosphaeriaceae</taxon>
        <taxon>Diplodia</taxon>
    </lineage>
</organism>
<feature type="region of interest" description="Disordered" evidence="1">
    <location>
        <begin position="208"/>
        <end position="253"/>
    </location>
</feature>
<name>A0ABR3TMR8_9PEZI</name>
<comment type="caution">
    <text evidence="2">The sequence shown here is derived from an EMBL/GenBank/DDBJ whole genome shotgun (WGS) entry which is preliminary data.</text>
</comment>
<evidence type="ECO:0000256" key="1">
    <source>
        <dbReference type="SAM" id="MobiDB-lite"/>
    </source>
</evidence>
<accession>A0ABR3TMR8</accession>
<evidence type="ECO:0000313" key="3">
    <source>
        <dbReference type="Proteomes" id="UP001521184"/>
    </source>
</evidence>
<dbReference type="Proteomes" id="UP001521184">
    <property type="component" value="Unassembled WGS sequence"/>
</dbReference>
<feature type="region of interest" description="Disordered" evidence="1">
    <location>
        <begin position="1"/>
        <end position="49"/>
    </location>
</feature>